<accession>A0A1Y0IJA9</accession>
<dbReference type="OrthoDB" id="9828113at2"/>
<dbReference type="Pfam" id="PF10882">
    <property type="entry name" value="bPH_5"/>
    <property type="match status" value="1"/>
</dbReference>
<keyword evidence="1" id="KW-1133">Transmembrane helix</keyword>
<reference evidence="4" key="1">
    <citation type="submission" date="2017-05" db="EMBL/GenBank/DDBJ databases">
        <authorList>
            <person name="Sung H."/>
        </authorList>
    </citation>
    <scope>NUCLEOTIDE SEQUENCE [LARGE SCALE GENOMIC DNA]</scope>
    <source>
        <strain evidence="4">AR23208</strain>
    </source>
</reference>
<evidence type="ECO:0000313" key="4">
    <source>
        <dbReference type="Proteomes" id="UP000195437"/>
    </source>
</evidence>
<dbReference type="AlphaFoldDB" id="A0A1Y0IJA9"/>
<keyword evidence="1" id="KW-0812">Transmembrane</keyword>
<gene>
    <name evidence="3" type="ORF">CBW65_05530</name>
</gene>
<dbReference type="EMBL" id="CP021434">
    <property type="protein sequence ID" value="ARU60601.1"/>
    <property type="molecule type" value="Genomic_DNA"/>
</dbReference>
<dbReference type="RefSeq" id="WP_087455993.1">
    <property type="nucleotide sequence ID" value="NZ_CP021434.1"/>
</dbReference>
<dbReference type="Proteomes" id="UP000195437">
    <property type="component" value="Chromosome"/>
</dbReference>
<feature type="transmembrane region" description="Helical" evidence="1">
    <location>
        <begin position="232"/>
        <end position="247"/>
    </location>
</feature>
<keyword evidence="4" id="KW-1185">Reference proteome</keyword>
<name>A0A1Y0IJA9_9BACL</name>
<dbReference type="InterPro" id="IPR027783">
    <property type="entry name" value="Bacterial_PH-related"/>
</dbReference>
<protein>
    <recommendedName>
        <fullName evidence="2">Bacterial Pleckstrin homology domain-containing protein</fullName>
    </recommendedName>
</protein>
<organism evidence="3 4">
    <name type="scientific">Tumebacillus avium</name>
    <dbReference type="NCBI Taxonomy" id="1903704"/>
    <lineage>
        <taxon>Bacteria</taxon>
        <taxon>Bacillati</taxon>
        <taxon>Bacillota</taxon>
        <taxon>Bacilli</taxon>
        <taxon>Bacillales</taxon>
        <taxon>Alicyclobacillaceae</taxon>
        <taxon>Tumebacillus</taxon>
    </lineage>
</organism>
<keyword evidence="1" id="KW-0472">Membrane</keyword>
<proteinExistence type="predicted"/>
<feature type="transmembrane region" description="Helical" evidence="1">
    <location>
        <begin position="15"/>
        <end position="35"/>
    </location>
</feature>
<sequence length="248" mass="27995">MAAVLILIVLLVREMTWFSIAFLLACAGSLLYSGLYRSSKQFVRYELGRYELIIHSDKQKRLIPYESIGALTVQSFWEKPIAIEGELYRGYAYGLFRVASYEVTLYATRRDRLVLLDTQDGLVGLTPAADVEDGFLEELAARSKAMRIKDGFDLQARQGGTSRGFVPEHAKKSPALWPIFLFGMLLNLVIAELEDQLVLSGQFWFDAGSIALVVIAVVLYRTLLRLHRLQPWLFPVLSVILLAMVFAI</sequence>
<evidence type="ECO:0000259" key="2">
    <source>
        <dbReference type="Pfam" id="PF10882"/>
    </source>
</evidence>
<feature type="transmembrane region" description="Helical" evidence="1">
    <location>
        <begin position="175"/>
        <end position="191"/>
    </location>
</feature>
<evidence type="ECO:0000313" key="3">
    <source>
        <dbReference type="EMBL" id="ARU60601.1"/>
    </source>
</evidence>
<feature type="transmembrane region" description="Helical" evidence="1">
    <location>
        <begin position="203"/>
        <end position="220"/>
    </location>
</feature>
<dbReference type="KEGG" id="tum:CBW65_05530"/>
<evidence type="ECO:0000256" key="1">
    <source>
        <dbReference type="SAM" id="Phobius"/>
    </source>
</evidence>
<feature type="domain" description="Bacterial Pleckstrin homology" evidence="2">
    <location>
        <begin position="44"/>
        <end position="139"/>
    </location>
</feature>